<sequence length="69" mass="7975">MRLVSRVELWSPNALRLMVKYLLSKKPLPLKENEQEILLVKGRFYPPLLWSHLGLNQGLPDYESGALTN</sequence>
<reference evidence="1 2" key="1">
    <citation type="submission" date="2009-04" db="EMBL/GenBank/DDBJ databases">
        <authorList>
            <person name="Sebastian Y."/>
            <person name="Madupu R."/>
            <person name="Durkin A.S."/>
            <person name="Torralba M."/>
            <person name="Methe B."/>
            <person name="Sutton G.G."/>
            <person name="Strausberg R.L."/>
            <person name="Nelson K.E."/>
        </authorList>
    </citation>
    <scope>NUCLEOTIDE SEQUENCE [LARGE SCALE GENOMIC DNA]</scope>
    <source>
        <strain evidence="2">ATCC 35406 / BCRC 14492 / JCM 8526 / NCTC 13058 / HG 370</strain>
    </source>
</reference>
<dbReference type="EMBL" id="ACNN01000035">
    <property type="protein sequence ID" value="EEN82032.1"/>
    <property type="molecule type" value="Genomic_DNA"/>
</dbReference>
<evidence type="ECO:0000313" key="2">
    <source>
        <dbReference type="Proteomes" id="UP000004295"/>
    </source>
</evidence>
<proteinExistence type="predicted"/>
<name>C3JCR2_POREA</name>
<comment type="caution">
    <text evidence="1">The sequence shown here is derived from an EMBL/GenBank/DDBJ whole genome shotgun (WGS) entry which is preliminary data.</text>
</comment>
<keyword evidence="2" id="KW-1185">Reference proteome</keyword>
<dbReference type="AlphaFoldDB" id="C3JCR2"/>
<organism evidence="1 2">
    <name type="scientific">Porphyromonas endodontalis (strain ATCC 35406 / DSM 24491 / JCM 8526 / CCUG 16442 / BCRC 14492 / NCTC 13058 / HG 370)</name>
    <name type="common">Bacteroides endodontalis</name>
    <dbReference type="NCBI Taxonomy" id="553175"/>
    <lineage>
        <taxon>Bacteria</taxon>
        <taxon>Pseudomonadati</taxon>
        <taxon>Bacteroidota</taxon>
        <taxon>Bacteroidia</taxon>
        <taxon>Bacteroidales</taxon>
        <taxon>Porphyromonadaceae</taxon>
        <taxon>Porphyromonas</taxon>
    </lineage>
</organism>
<dbReference type="Proteomes" id="UP000004295">
    <property type="component" value="Unassembled WGS sequence"/>
</dbReference>
<gene>
    <name evidence="1" type="ORF">POREN0001_1931</name>
</gene>
<evidence type="ECO:0000313" key="1">
    <source>
        <dbReference type="EMBL" id="EEN82032.1"/>
    </source>
</evidence>
<accession>C3JCR2</accession>
<protein>
    <submittedName>
        <fullName evidence="1">Uncharacterized protein</fullName>
    </submittedName>
</protein>